<feature type="non-terminal residue" evidence="1">
    <location>
        <position position="1"/>
    </location>
</feature>
<dbReference type="AlphaFoldDB" id="A0A6A6GRN6"/>
<reference evidence="1" key="1">
    <citation type="journal article" date="2020" name="Stud. Mycol.">
        <title>101 Dothideomycetes genomes: a test case for predicting lifestyles and emergence of pathogens.</title>
        <authorList>
            <person name="Haridas S."/>
            <person name="Albert R."/>
            <person name="Binder M."/>
            <person name="Bloem J."/>
            <person name="Labutti K."/>
            <person name="Salamov A."/>
            <person name="Andreopoulos B."/>
            <person name="Baker S."/>
            <person name="Barry K."/>
            <person name="Bills G."/>
            <person name="Bluhm B."/>
            <person name="Cannon C."/>
            <person name="Castanera R."/>
            <person name="Culley D."/>
            <person name="Daum C."/>
            <person name="Ezra D."/>
            <person name="Gonzalez J."/>
            <person name="Henrissat B."/>
            <person name="Kuo A."/>
            <person name="Liang C."/>
            <person name="Lipzen A."/>
            <person name="Lutzoni F."/>
            <person name="Magnuson J."/>
            <person name="Mondo S."/>
            <person name="Nolan M."/>
            <person name="Ohm R."/>
            <person name="Pangilinan J."/>
            <person name="Park H.-J."/>
            <person name="Ramirez L."/>
            <person name="Alfaro M."/>
            <person name="Sun H."/>
            <person name="Tritt A."/>
            <person name="Yoshinaga Y."/>
            <person name="Zwiers L.-H."/>
            <person name="Turgeon B."/>
            <person name="Goodwin S."/>
            <person name="Spatafora J."/>
            <person name="Crous P."/>
            <person name="Grigoriev I."/>
        </authorList>
    </citation>
    <scope>NUCLEOTIDE SEQUENCE</scope>
    <source>
        <strain evidence="1">Tuck. ex Michener</strain>
    </source>
</reference>
<name>A0A6A6GRN6_VIRVR</name>
<sequence>IIKSQGLTRLQKSDFFMLFWPAFEKAFSILNIESGWQKTGLYLFNPAIVLD</sequence>
<proteinExistence type="predicted"/>
<dbReference type="Proteomes" id="UP000800092">
    <property type="component" value="Unassembled WGS sequence"/>
</dbReference>
<organism evidence="1 2">
    <name type="scientific">Viridothelium virens</name>
    <name type="common">Speckled blister lichen</name>
    <name type="synonym">Trypethelium virens</name>
    <dbReference type="NCBI Taxonomy" id="1048519"/>
    <lineage>
        <taxon>Eukaryota</taxon>
        <taxon>Fungi</taxon>
        <taxon>Dikarya</taxon>
        <taxon>Ascomycota</taxon>
        <taxon>Pezizomycotina</taxon>
        <taxon>Dothideomycetes</taxon>
        <taxon>Dothideomycetes incertae sedis</taxon>
        <taxon>Trypetheliales</taxon>
        <taxon>Trypetheliaceae</taxon>
        <taxon>Viridothelium</taxon>
    </lineage>
</organism>
<dbReference type="EMBL" id="ML992294">
    <property type="protein sequence ID" value="KAF2228347.1"/>
    <property type="molecule type" value="Genomic_DNA"/>
</dbReference>
<gene>
    <name evidence="1" type="ORF">EV356DRAFT_458425</name>
</gene>
<dbReference type="OrthoDB" id="4357141at2759"/>
<keyword evidence="2" id="KW-1185">Reference proteome</keyword>
<protein>
    <submittedName>
        <fullName evidence="1">Uncharacterized protein</fullName>
    </submittedName>
</protein>
<evidence type="ECO:0000313" key="1">
    <source>
        <dbReference type="EMBL" id="KAF2228347.1"/>
    </source>
</evidence>
<evidence type="ECO:0000313" key="2">
    <source>
        <dbReference type="Proteomes" id="UP000800092"/>
    </source>
</evidence>
<accession>A0A6A6GRN6</accession>